<proteinExistence type="predicted"/>
<name>A0A974WGY3_9BACT</name>
<evidence type="ECO:0000313" key="2">
    <source>
        <dbReference type="EMBL" id="QSE95900.1"/>
    </source>
</evidence>
<organism evidence="2 3">
    <name type="scientific">Fulvivirga lutea</name>
    <dbReference type="NCBI Taxonomy" id="2810512"/>
    <lineage>
        <taxon>Bacteria</taxon>
        <taxon>Pseudomonadati</taxon>
        <taxon>Bacteroidota</taxon>
        <taxon>Cytophagia</taxon>
        <taxon>Cytophagales</taxon>
        <taxon>Fulvivirgaceae</taxon>
        <taxon>Fulvivirga</taxon>
    </lineage>
</organism>
<accession>A0A974WGY3</accession>
<dbReference type="AlphaFoldDB" id="A0A974WGY3"/>
<dbReference type="InterPro" id="IPR012347">
    <property type="entry name" value="Ferritin-like"/>
</dbReference>
<dbReference type="KEGG" id="fuv:JR347_09735"/>
<dbReference type="RefSeq" id="WP_205720413.1">
    <property type="nucleotide sequence ID" value="NZ_CP070608.1"/>
</dbReference>
<feature type="coiled-coil region" evidence="1">
    <location>
        <begin position="1"/>
        <end position="28"/>
    </location>
</feature>
<dbReference type="EMBL" id="CP070608">
    <property type="protein sequence ID" value="QSE95900.1"/>
    <property type="molecule type" value="Genomic_DNA"/>
</dbReference>
<evidence type="ECO:0000313" key="3">
    <source>
        <dbReference type="Proteomes" id="UP000662783"/>
    </source>
</evidence>
<sequence length="151" mass="17973">MNNKKTKIKQLIKKLKMAEEIYKRASIKVHDRPMTEYFAALANKKNGFIDTLVANSQLGQENVSIGVKDRFRVEMEKIGIEVNSILIRLNEFELMDFCIKREEELVSMYQNVLNEYDDQDFVEKMILDQLVYSKDILIRLNEKKDTYEYKY</sequence>
<evidence type="ECO:0000256" key="1">
    <source>
        <dbReference type="SAM" id="Coils"/>
    </source>
</evidence>
<keyword evidence="1" id="KW-0175">Coiled coil</keyword>
<dbReference type="Proteomes" id="UP000662783">
    <property type="component" value="Chromosome"/>
</dbReference>
<reference evidence="2" key="1">
    <citation type="submission" date="2021-02" db="EMBL/GenBank/DDBJ databases">
        <title>Fulvivirga sp. S481 isolated from sea water.</title>
        <authorList>
            <person name="Bae S.S."/>
            <person name="Baek K."/>
        </authorList>
    </citation>
    <scope>NUCLEOTIDE SEQUENCE</scope>
    <source>
        <strain evidence="2">S481</strain>
    </source>
</reference>
<dbReference type="Gene3D" id="1.20.1260.10">
    <property type="match status" value="1"/>
</dbReference>
<gene>
    <name evidence="2" type="ORF">JR347_09735</name>
</gene>
<keyword evidence="3" id="KW-1185">Reference proteome</keyword>
<protein>
    <submittedName>
        <fullName evidence="2">DUF2383 domain-containing protein</fullName>
    </submittedName>
</protein>